<protein>
    <submittedName>
        <fullName evidence="2">Uncharacterized protein</fullName>
    </submittedName>
</protein>
<proteinExistence type="predicted"/>
<keyword evidence="1" id="KW-0472">Membrane</keyword>
<feature type="transmembrane region" description="Helical" evidence="1">
    <location>
        <begin position="64"/>
        <end position="84"/>
    </location>
</feature>
<dbReference type="EMBL" id="JAGQDG010000012">
    <property type="protein sequence ID" value="MBQ0937885.1"/>
    <property type="molecule type" value="Genomic_DNA"/>
</dbReference>
<keyword evidence="3" id="KW-1185">Reference proteome</keyword>
<feature type="transmembrane region" description="Helical" evidence="1">
    <location>
        <begin position="27"/>
        <end position="49"/>
    </location>
</feature>
<dbReference type="Proteomes" id="UP000672097">
    <property type="component" value="Unassembled WGS sequence"/>
</dbReference>
<evidence type="ECO:0000313" key="2">
    <source>
        <dbReference type="EMBL" id="MBQ0937885.1"/>
    </source>
</evidence>
<name>A0ABS5E398_9BURK</name>
<evidence type="ECO:0000256" key="1">
    <source>
        <dbReference type="SAM" id="Phobius"/>
    </source>
</evidence>
<keyword evidence="1" id="KW-0812">Transmembrane</keyword>
<gene>
    <name evidence="2" type="ORF">KAK11_21365</name>
</gene>
<reference evidence="2 3" key="1">
    <citation type="submission" date="2021-04" db="EMBL/GenBank/DDBJ databases">
        <title>The genome sequence of type strain Ideonella paludis KCTC 32238.</title>
        <authorList>
            <person name="Liu Y."/>
        </authorList>
    </citation>
    <scope>NUCLEOTIDE SEQUENCE [LARGE SCALE GENOMIC DNA]</scope>
    <source>
        <strain evidence="2 3">KCTC 32238</strain>
    </source>
</reference>
<organism evidence="2 3">
    <name type="scientific">Ideonella paludis</name>
    <dbReference type="NCBI Taxonomy" id="1233411"/>
    <lineage>
        <taxon>Bacteria</taxon>
        <taxon>Pseudomonadati</taxon>
        <taxon>Pseudomonadota</taxon>
        <taxon>Betaproteobacteria</taxon>
        <taxon>Burkholderiales</taxon>
        <taxon>Sphaerotilaceae</taxon>
        <taxon>Ideonella</taxon>
    </lineage>
</organism>
<keyword evidence="1" id="KW-1133">Transmembrane helix</keyword>
<feature type="transmembrane region" description="Helical" evidence="1">
    <location>
        <begin position="96"/>
        <end position="116"/>
    </location>
</feature>
<accession>A0ABS5E398</accession>
<evidence type="ECO:0000313" key="3">
    <source>
        <dbReference type="Proteomes" id="UP000672097"/>
    </source>
</evidence>
<sequence length="117" mass="12787">MQSRTFHMNDDDICAPGHDPATKGQKLAFCILGFFASFSMAAALATVWVELTVTNGGFEGKAGFAWLFAMPVAYFAAVVLLCLIYRWAVKQAQRTLTLNALLTIFAMASIFMPLSLL</sequence>
<comment type="caution">
    <text evidence="2">The sequence shown here is derived from an EMBL/GenBank/DDBJ whole genome shotgun (WGS) entry which is preliminary data.</text>
</comment>